<evidence type="ECO:0000256" key="13">
    <source>
        <dbReference type="ARBA" id="ARBA00023180"/>
    </source>
</evidence>
<protein>
    <recommendedName>
        <fullName evidence="2">non-specific serine/threonine protein kinase</fullName>
        <ecNumber evidence="2">2.7.11.1</ecNumber>
    </recommendedName>
</protein>
<keyword evidence="9 17" id="KW-0067">ATP-binding</keyword>
<keyword evidence="10" id="KW-1133">Transmembrane helix</keyword>
<name>A0A8X8CLN2_POPTO</name>
<reference evidence="20" key="1">
    <citation type="journal article" date="2020" name="bioRxiv">
        <title>Hybrid origin of Populus tomentosa Carr. identified through genome sequencing and phylogenomic analysis.</title>
        <authorList>
            <person name="An X."/>
            <person name="Gao K."/>
            <person name="Chen Z."/>
            <person name="Li J."/>
            <person name="Yang X."/>
            <person name="Yang X."/>
            <person name="Zhou J."/>
            <person name="Guo T."/>
            <person name="Zhao T."/>
            <person name="Huang S."/>
            <person name="Miao D."/>
            <person name="Khan W.U."/>
            <person name="Rao P."/>
            <person name="Ye M."/>
            <person name="Lei B."/>
            <person name="Liao W."/>
            <person name="Wang J."/>
            <person name="Ji L."/>
            <person name="Li Y."/>
            <person name="Guo B."/>
            <person name="Mustafa N.S."/>
            <person name="Li S."/>
            <person name="Yun Q."/>
            <person name="Keller S.R."/>
            <person name="Mao J."/>
            <person name="Zhang R."/>
            <person name="Strauss S.H."/>
        </authorList>
    </citation>
    <scope>NUCLEOTIDE SEQUENCE</scope>
    <source>
        <strain evidence="20">GM15</strain>
        <tissue evidence="20">Leaf</tissue>
    </source>
</reference>
<dbReference type="GO" id="GO:0004674">
    <property type="term" value="F:protein serine/threonine kinase activity"/>
    <property type="evidence" value="ECO:0007669"/>
    <property type="project" value="UniProtKB-KW"/>
</dbReference>
<comment type="caution">
    <text evidence="20">The sequence shown here is derived from an EMBL/GenBank/DDBJ whole genome shotgun (WGS) entry which is preliminary data.</text>
</comment>
<feature type="repeat" description="TNFR-Cys" evidence="16">
    <location>
        <begin position="409"/>
        <end position="464"/>
    </location>
</feature>
<evidence type="ECO:0000256" key="15">
    <source>
        <dbReference type="ARBA" id="ARBA00048679"/>
    </source>
</evidence>
<dbReference type="InterPro" id="IPR001245">
    <property type="entry name" value="Ser-Thr/Tyr_kinase_cat_dom"/>
</dbReference>
<evidence type="ECO:0000256" key="16">
    <source>
        <dbReference type="PROSITE-ProRule" id="PRU00206"/>
    </source>
</evidence>
<dbReference type="OrthoDB" id="61110at2759"/>
<keyword evidence="12" id="KW-0675">Receptor</keyword>
<comment type="catalytic activity">
    <reaction evidence="14">
        <text>L-threonyl-[protein] + ATP = O-phospho-L-threonyl-[protein] + ADP + H(+)</text>
        <dbReference type="Rhea" id="RHEA:46608"/>
        <dbReference type="Rhea" id="RHEA-COMP:11060"/>
        <dbReference type="Rhea" id="RHEA-COMP:11605"/>
        <dbReference type="ChEBI" id="CHEBI:15378"/>
        <dbReference type="ChEBI" id="CHEBI:30013"/>
        <dbReference type="ChEBI" id="CHEBI:30616"/>
        <dbReference type="ChEBI" id="CHEBI:61977"/>
        <dbReference type="ChEBI" id="CHEBI:456216"/>
        <dbReference type="EC" id="2.7.11.1"/>
    </reaction>
</comment>
<evidence type="ECO:0000256" key="7">
    <source>
        <dbReference type="ARBA" id="ARBA00022741"/>
    </source>
</evidence>
<evidence type="ECO:0000256" key="3">
    <source>
        <dbReference type="ARBA" id="ARBA00022527"/>
    </source>
</evidence>
<evidence type="ECO:0000313" key="21">
    <source>
        <dbReference type="Proteomes" id="UP000886885"/>
    </source>
</evidence>
<sequence>MGRQWPVSSPLDTACSGQAFKSDSLLLHTTRSLMAIRAHHPFSSKGFPALPFYRQVALVSQPLTTLTCNCLNLNSSIKKWPKPTPLPLQNSPKPAFLLPVNVLGYGSLGPIAAAFGENGFFCAIDAGGKQEIICWDKGDNFSVSTSTAYFSSLPAMASLSGGEGFICGITSNNSQAFCFNLSNPGNNLVPKSFQYNSYSQIASGKYHACAIKGSYFSSVEYGNVDCWEFNQTSIDSFHNSYIDSLVFRRIASGDGFSCGVIKEGGLVCWGPRSANLGVSAVSGEFEILASGRGSVCGVSNVSSEVECWGDSNELVSQPVGTRFVGLSAGARHFCGVREDNHEVECWGNIDLASIPKGSGFMAIASSDYATCGVREVDLVLDCWGVHGKSLPDYSPPLQLCSPGVCWPCSCGHGKFAFNASLLNEPELTNLCVRKDLRICLPCGTNCSEGYFPSSTCSENADRICTACSLCQNSSCWDVCGLHSSSGVKLQEQDIKKLVIVIGSSVSGSMLILIVWCCIPRIFKTKDDQNIKYQRSFCIGKKVVEAEPDPNPEPPLSISMCIGETQVFRLSELKDATHGFKEFSELGRGSFGFVYKAILTDGRQVAVKRANAATIIHTNSREFEAELEILCTVRHSNIVNLLGYCAEMGERLLVYEYMPHGTLHDHLHGELSPLDWNLRLKLSSQAARGLEYLHNEVAPPIVHRDVKASNILLDSEWVARIADFGMVSANDRDVNGDVESDVYNFGIVLLGMLTGRKAYDRDYEPPGIVEWALPLMRRGRAAAIIDRNVPLPRNVEPLLKLADVAELTLRENPSERPSMSNVATLLDQIVKIGLIF</sequence>
<dbReference type="AlphaFoldDB" id="A0A8X8CLN2"/>
<dbReference type="PANTHER" id="PTHR47460:SF1">
    <property type="entry name" value="SERINE_THREONINE-PROTEIN KINASE-LIKE PROTEIN ACR4"/>
    <property type="match status" value="1"/>
</dbReference>
<dbReference type="GO" id="GO:0016020">
    <property type="term" value="C:membrane"/>
    <property type="evidence" value="ECO:0007669"/>
    <property type="project" value="UniProtKB-SubCell"/>
</dbReference>
<dbReference type="PANTHER" id="PTHR47460">
    <property type="entry name" value="SERINE/THREONINE-PROTEIN KINASE-LIKE PROTEIN ACR4"/>
    <property type="match status" value="1"/>
</dbReference>
<keyword evidence="7 17" id="KW-0547">Nucleotide-binding</keyword>
<feature type="binding site" evidence="17">
    <location>
        <position position="607"/>
    </location>
    <ligand>
        <name>ATP</name>
        <dbReference type="ChEBI" id="CHEBI:30616"/>
    </ligand>
</feature>
<proteinExistence type="predicted"/>
<dbReference type="Pfam" id="PF07714">
    <property type="entry name" value="PK_Tyr_Ser-Thr"/>
    <property type="match status" value="1"/>
</dbReference>
<dbReference type="PROSITE" id="PS00107">
    <property type="entry name" value="PROTEIN_KINASE_ATP"/>
    <property type="match status" value="1"/>
</dbReference>
<evidence type="ECO:0000256" key="10">
    <source>
        <dbReference type="ARBA" id="ARBA00022989"/>
    </source>
</evidence>
<keyword evidence="6" id="KW-0732">Signal</keyword>
<feature type="domain" description="Protein kinase" evidence="18">
    <location>
        <begin position="579"/>
        <end position="829"/>
    </location>
</feature>
<accession>A0A8X8CLN2</accession>
<evidence type="ECO:0000256" key="11">
    <source>
        <dbReference type="ARBA" id="ARBA00023136"/>
    </source>
</evidence>
<keyword evidence="13" id="KW-0325">Glycoprotein</keyword>
<dbReference type="InterPro" id="IPR000719">
    <property type="entry name" value="Prot_kinase_dom"/>
</dbReference>
<dbReference type="InterPro" id="IPR017441">
    <property type="entry name" value="Protein_kinase_ATP_BS"/>
</dbReference>
<evidence type="ECO:0000256" key="2">
    <source>
        <dbReference type="ARBA" id="ARBA00012513"/>
    </source>
</evidence>
<dbReference type="InterPro" id="IPR001368">
    <property type="entry name" value="TNFR/NGFR_Cys_rich_reg"/>
</dbReference>
<evidence type="ECO:0000256" key="1">
    <source>
        <dbReference type="ARBA" id="ARBA00004479"/>
    </source>
</evidence>
<keyword evidence="4" id="KW-0808">Transferase</keyword>
<dbReference type="FunFam" id="3.30.200.20:FF:000357">
    <property type="entry name" value="serine/threonine-protein kinase-like protein CCR1"/>
    <property type="match status" value="1"/>
</dbReference>
<evidence type="ECO:0000256" key="17">
    <source>
        <dbReference type="PROSITE-ProRule" id="PRU10141"/>
    </source>
</evidence>
<dbReference type="PROSITE" id="PS00108">
    <property type="entry name" value="PROTEIN_KINASE_ST"/>
    <property type="match status" value="1"/>
</dbReference>
<feature type="domain" description="TNFR-Cys" evidence="19">
    <location>
        <begin position="409"/>
        <end position="464"/>
    </location>
</feature>
<dbReference type="PROSITE" id="PS50011">
    <property type="entry name" value="PROTEIN_KINASE_DOM"/>
    <property type="match status" value="1"/>
</dbReference>
<evidence type="ECO:0000256" key="4">
    <source>
        <dbReference type="ARBA" id="ARBA00022679"/>
    </source>
</evidence>
<evidence type="ECO:0000256" key="6">
    <source>
        <dbReference type="ARBA" id="ARBA00022729"/>
    </source>
</evidence>
<keyword evidence="3" id="KW-0723">Serine/threonine-protein kinase</keyword>
<feature type="disulfide bond" evidence="16">
    <location>
        <begin position="446"/>
        <end position="464"/>
    </location>
</feature>
<keyword evidence="8" id="KW-0418">Kinase</keyword>
<organism evidence="20 21">
    <name type="scientific">Populus tomentosa</name>
    <name type="common">Chinese white poplar</name>
    <dbReference type="NCBI Taxonomy" id="118781"/>
    <lineage>
        <taxon>Eukaryota</taxon>
        <taxon>Viridiplantae</taxon>
        <taxon>Streptophyta</taxon>
        <taxon>Embryophyta</taxon>
        <taxon>Tracheophyta</taxon>
        <taxon>Spermatophyta</taxon>
        <taxon>Magnoliopsida</taxon>
        <taxon>eudicotyledons</taxon>
        <taxon>Gunneridae</taxon>
        <taxon>Pentapetalae</taxon>
        <taxon>rosids</taxon>
        <taxon>fabids</taxon>
        <taxon>Malpighiales</taxon>
        <taxon>Salicaceae</taxon>
        <taxon>Saliceae</taxon>
        <taxon>Populus</taxon>
    </lineage>
</organism>
<evidence type="ECO:0000256" key="5">
    <source>
        <dbReference type="ARBA" id="ARBA00022692"/>
    </source>
</evidence>
<keyword evidence="21" id="KW-1185">Reference proteome</keyword>
<keyword evidence="5" id="KW-0812">Transmembrane</keyword>
<dbReference type="EMBL" id="JAAWWB010000020">
    <property type="protein sequence ID" value="KAG6758484.1"/>
    <property type="molecule type" value="Genomic_DNA"/>
</dbReference>
<dbReference type="SMART" id="SM00220">
    <property type="entry name" value="S_TKc"/>
    <property type="match status" value="1"/>
</dbReference>
<dbReference type="GO" id="GO:0042803">
    <property type="term" value="F:protein homodimerization activity"/>
    <property type="evidence" value="ECO:0007669"/>
    <property type="project" value="UniProtKB-ARBA"/>
</dbReference>
<evidence type="ECO:0000259" key="19">
    <source>
        <dbReference type="PROSITE" id="PS50050"/>
    </source>
</evidence>
<dbReference type="InterPro" id="IPR008271">
    <property type="entry name" value="Ser/Thr_kinase_AS"/>
</dbReference>
<evidence type="ECO:0000256" key="8">
    <source>
        <dbReference type="ARBA" id="ARBA00022777"/>
    </source>
</evidence>
<evidence type="ECO:0000256" key="14">
    <source>
        <dbReference type="ARBA" id="ARBA00047899"/>
    </source>
</evidence>
<dbReference type="PROSITE" id="PS50050">
    <property type="entry name" value="TNFR_NGFR_2"/>
    <property type="match status" value="1"/>
</dbReference>
<keyword evidence="11" id="KW-0472">Membrane</keyword>
<comment type="caution">
    <text evidence="16">Lacks conserved residue(s) required for the propagation of feature annotation.</text>
</comment>
<evidence type="ECO:0000259" key="18">
    <source>
        <dbReference type="PROSITE" id="PS50011"/>
    </source>
</evidence>
<gene>
    <name evidence="20" type="ORF">POTOM_038834</name>
</gene>
<dbReference type="Proteomes" id="UP000886885">
    <property type="component" value="Chromosome 10D"/>
</dbReference>
<keyword evidence="16" id="KW-1015">Disulfide bond</keyword>
<evidence type="ECO:0000256" key="12">
    <source>
        <dbReference type="ARBA" id="ARBA00023170"/>
    </source>
</evidence>
<dbReference type="FunFam" id="1.10.510.10:FF:000940">
    <property type="entry name" value="Serine/threonine-protein kinase-like protein CCR1"/>
    <property type="match status" value="1"/>
</dbReference>
<dbReference type="GO" id="GO:0005524">
    <property type="term" value="F:ATP binding"/>
    <property type="evidence" value="ECO:0007669"/>
    <property type="project" value="UniProtKB-UniRule"/>
</dbReference>
<evidence type="ECO:0000256" key="9">
    <source>
        <dbReference type="ARBA" id="ARBA00022840"/>
    </source>
</evidence>
<dbReference type="EC" id="2.7.11.1" evidence="2"/>
<comment type="subcellular location">
    <subcellularLocation>
        <location evidence="1">Membrane</location>
        <topology evidence="1">Single-pass type I membrane protein</topology>
    </subcellularLocation>
</comment>
<comment type="catalytic activity">
    <reaction evidence="15">
        <text>L-seryl-[protein] + ATP = O-phospho-L-seryl-[protein] + ADP + H(+)</text>
        <dbReference type="Rhea" id="RHEA:17989"/>
        <dbReference type="Rhea" id="RHEA-COMP:9863"/>
        <dbReference type="Rhea" id="RHEA-COMP:11604"/>
        <dbReference type="ChEBI" id="CHEBI:15378"/>
        <dbReference type="ChEBI" id="CHEBI:29999"/>
        <dbReference type="ChEBI" id="CHEBI:30616"/>
        <dbReference type="ChEBI" id="CHEBI:83421"/>
        <dbReference type="ChEBI" id="CHEBI:456216"/>
        <dbReference type="EC" id="2.7.11.1"/>
    </reaction>
</comment>
<evidence type="ECO:0000313" key="20">
    <source>
        <dbReference type="EMBL" id="KAG6758484.1"/>
    </source>
</evidence>